<reference evidence="1 2" key="1">
    <citation type="submission" date="2019-01" db="EMBL/GenBank/DDBJ databases">
        <authorList>
            <person name="Sayadi A."/>
        </authorList>
    </citation>
    <scope>NUCLEOTIDE SEQUENCE [LARGE SCALE GENOMIC DNA]</scope>
</reference>
<dbReference type="OrthoDB" id="6758613at2759"/>
<keyword evidence="2" id="KW-1185">Reference proteome</keyword>
<evidence type="ECO:0000313" key="2">
    <source>
        <dbReference type="Proteomes" id="UP000410492"/>
    </source>
</evidence>
<sequence length="52" mass="5807">LLNILEYTVQPYGLGINYKTKVMIVDREHVNDRGIKSVGPCEVVQSLCTSVL</sequence>
<dbReference type="Proteomes" id="UP000410492">
    <property type="component" value="Unassembled WGS sequence"/>
</dbReference>
<dbReference type="EMBL" id="CAACVG010009025">
    <property type="protein sequence ID" value="VEN51813.1"/>
    <property type="molecule type" value="Genomic_DNA"/>
</dbReference>
<accession>A0A653CXJ2</accession>
<organism evidence="1 2">
    <name type="scientific">Callosobruchus maculatus</name>
    <name type="common">Southern cowpea weevil</name>
    <name type="synonym">Pulse bruchid</name>
    <dbReference type="NCBI Taxonomy" id="64391"/>
    <lineage>
        <taxon>Eukaryota</taxon>
        <taxon>Metazoa</taxon>
        <taxon>Ecdysozoa</taxon>
        <taxon>Arthropoda</taxon>
        <taxon>Hexapoda</taxon>
        <taxon>Insecta</taxon>
        <taxon>Pterygota</taxon>
        <taxon>Neoptera</taxon>
        <taxon>Endopterygota</taxon>
        <taxon>Coleoptera</taxon>
        <taxon>Polyphaga</taxon>
        <taxon>Cucujiformia</taxon>
        <taxon>Chrysomeloidea</taxon>
        <taxon>Chrysomelidae</taxon>
        <taxon>Bruchinae</taxon>
        <taxon>Bruchini</taxon>
        <taxon>Callosobruchus</taxon>
    </lineage>
</organism>
<dbReference type="AlphaFoldDB" id="A0A653CXJ2"/>
<evidence type="ECO:0000313" key="1">
    <source>
        <dbReference type="EMBL" id="VEN51813.1"/>
    </source>
</evidence>
<gene>
    <name evidence="1" type="ORF">CALMAC_LOCUS12155</name>
</gene>
<name>A0A653CXJ2_CALMS</name>
<proteinExistence type="predicted"/>
<feature type="non-terminal residue" evidence="1">
    <location>
        <position position="1"/>
    </location>
</feature>
<protein>
    <submittedName>
        <fullName evidence="1">Uncharacterized protein</fullName>
    </submittedName>
</protein>